<dbReference type="InterPro" id="IPR018333">
    <property type="entry name" value="Squalene_cyclase"/>
</dbReference>
<dbReference type="SUPFAM" id="SSF48239">
    <property type="entry name" value="Terpenoid cyclases/Protein prenyltransferases"/>
    <property type="match status" value="2"/>
</dbReference>
<evidence type="ECO:0000259" key="11">
    <source>
        <dbReference type="Pfam" id="PF13243"/>
    </source>
</evidence>
<keyword evidence="4" id="KW-0713">Self-incompatibility</keyword>
<dbReference type="InterPro" id="IPR010264">
    <property type="entry name" value="Self-incomp_S1"/>
</dbReference>
<accession>A0A5N5J6F1</accession>
<evidence type="ECO:0000256" key="1">
    <source>
        <dbReference type="ARBA" id="ARBA00004613"/>
    </source>
</evidence>
<comment type="caution">
    <text evidence="13">The sequence shown here is derived from an EMBL/GenBank/DDBJ whole genome shotgun (WGS) entry which is preliminary data.</text>
</comment>
<dbReference type="GO" id="GO:0016871">
    <property type="term" value="F:cycloartenol synthase activity"/>
    <property type="evidence" value="ECO:0007669"/>
    <property type="project" value="UniProtKB-EC"/>
</dbReference>
<dbReference type="PANTHER" id="PTHR11764:SF20">
    <property type="entry name" value="LANOSTEROL SYNTHASE"/>
    <property type="match status" value="1"/>
</dbReference>
<evidence type="ECO:0000256" key="7">
    <source>
        <dbReference type="ARBA" id="ARBA00022737"/>
    </source>
</evidence>
<evidence type="ECO:0000259" key="12">
    <source>
        <dbReference type="Pfam" id="PF13249"/>
    </source>
</evidence>
<comment type="similarity">
    <text evidence="2">Belongs to the plant self-incompatibility (S1) protein family.</text>
</comment>
<proteinExistence type="inferred from homology"/>
<dbReference type="Pfam" id="PF05938">
    <property type="entry name" value="Self-incomp_S1"/>
    <property type="match status" value="1"/>
</dbReference>
<dbReference type="InterPro" id="IPR008930">
    <property type="entry name" value="Terpenoid_cyclase/PrenylTrfase"/>
</dbReference>
<name>A0A5N5J6F1_9ROSI</name>
<evidence type="ECO:0000256" key="6">
    <source>
        <dbReference type="ARBA" id="ARBA00022729"/>
    </source>
</evidence>
<dbReference type="Gene3D" id="1.50.10.20">
    <property type="match status" value="2"/>
</dbReference>
<feature type="chain" id="PRO_5024376671" description="cycloartenol synthase" evidence="10">
    <location>
        <begin position="27"/>
        <end position="867"/>
    </location>
</feature>
<sequence length="867" mass="97905">MNYPFVTRHFILLMSFLLLIFTACDAFCYLRTSVHLKITNQLGSGLDLTIHCKSKDEDLGVHVVHFDGDYTMDFCSNAWGTTQYFCGMTWSGKLHWFDIFVARRDSFRCGNCTWRILPRGPCMTYTIGESKEYKCYHWNGRKLAEHLKQRQGQWGVNRESIVSDIMVIFAVVKFEKENPVPEVLPQVKVKESEEVTEEAVTATVKRALNFYSSIQAHDGHWPGDYGGPMFLLPGLVITLSITGALNAVLSDEHKKEMIRDVCNLQNRDGGWGLHIEGPSTMFGSVLNYVTLRLLGEGPNDGDGAMDKGHDWILNHGSATMITSWGKMWLSVQKDVVPLPDGLFANVLLVWEEKTKIQNVIALADDDIINAKLTVPLGAAEGLEDLYYPHPLVQDALWALLDKTVEPVLMHWPGKKLREKALHTAMEHMHYEDENTRYICIGPVNKVLNMLCCWVEDPNSESFKLHLPRIQDYLWLAEDGMKMQVLEDCPGDLSFWYRHISKGAWPFSTADHGWPISDCTAEGLKVGAGQSKEFIWLVFIYDTYPSNLSQAALLLSKITPEIVGEPLVANRFYDAVNVILSLQIFLLEVGYNARRNGSWTCECYDISLCTLLGVGIRETSTNGDGGFATYELTRSYSWLELINPAETFGDIVIDYPYVECTSAAIQALVSFKKLYPGHRQEEIERCIRKATEFIESIQEKDGSWYGSWGVCFTYGIWFGIKGLVAAGNIFNNNSSIRKACDFLLSKQCSSGGWGESYLSCQNKVYSNLEGNKTHVVNTAWAMLALIEAGQAERDPEPLHRAARILINSQMENGDFPQQPTGTFSPFGHWENTDVGCCRPRLHKSTLPIRYHFQYLLCLLVSGSMRNEL</sequence>
<feature type="domain" description="Squalene cyclase N-terminal" evidence="12">
    <location>
        <begin position="204"/>
        <end position="331"/>
    </location>
</feature>
<evidence type="ECO:0000256" key="10">
    <source>
        <dbReference type="SAM" id="SignalP"/>
    </source>
</evidence>
<dbReference type="CDD" id="cd02892">
    <property type="entry name" value="SQCY_1"/>
    <property type="match status" value="1"/>
</dbReference>
<evidence type="ECO:0000256" key="5">
    <source>
        <dbReference type="ARBA" id="ARBA00022525"/>
    </source>
</evidence>
<evidence type="ECO:0000256" key="9">
    <source>
        <dbReference type="ARBA" id="ARBA00039070"/>
    </source>
</evidence>
<feature type="domain" description="Squalene cyclase C-terminal" evidence="11">
    <location>
        <begin position="621"/>
        <end position="817"/>
    </location>
</feature>
<dbReference type="GO" id="GO:0005576">
    <property type="term" value="C:extracellular region"/>
    <property type="evidence" value="ECO:0007669"/>
    <property type="project" value="UniProtKB-SubCell"/>
</dbReference>
<keyword evidence="6 10" id="KW-0732">Signal</keyword>
<dbReference type="Proteomes" id="UP000326939">
    <property type="component" value="Chromosome 18"/>
</dbReference>
<protein>
    <recommendedName>
        <fullName evidence="9">cycloartenol synthase</fullName>
        <ecNumber evidence="9">5.4.99.8</ecNumber>
    </recommendedName>
</protein>
<dbReference type="AlphaFoldDB" id="A0A5N5J6F1"/>
<dbReference type="GO" id="GO:0016104">
    <property type="term" value="P:triterpenoid biosynthetic process"/>
    <property type="evidence" value="ECO:0007669"/>
    <property type="project" value="InterPro"/>
</dbReference>
<evidence type="ECO:0000256" key="8">
    <source>
        <dbReference type="ARBA" id="ARBA00023235"/>
    </source>
</evidence>
<dbReference type="EC" id="5.4.99.8" evidence="9"/>
<reference evidence="14" key="1">
    <citation type="journal article" date="2019" name="Gigascience">
        <title>De novo genome assembly of the endangered Acer yangbiense, a plant species with extremely small populations endemic to Yunnan Province, China.</title>
        <authorList>
            <person name="Yang J."/>
            <person name="Wariss H.M."/>
            <person name="Tao L."/>
            <person name="Zhang R."/>
            <person name="Yun Q."/>
            <person name="Hollingsworth P."/>
            <person name="Dao Z."/>
            <person name="Luo G."/>
            <person name="Guo H."/>
            <person name="Ma Y."/>
            <person name="Sun W."/>
        </authorList>
    </citation>
    <scope>NUCLEOTIDE SEQUENCE [LARGE SCALE GENOMIC DNA]</scope>
    <source>
        <strain evidence="14">cv. br00</strain>
    </source>
</reference>
<evidence type="ECO:0000256" key="3">
    <source>
        <dbReference type="ARBA" id="ARBA00009755"/>
    </source>
</evidence>
<dbReference type="Pfam" id="PF13249">
    <property type="entry name" value="SQHop_cyclase_N"/>
    <property type="match status" value="1"/>
</dbReference>
<comment type="subcellular location">
    <subcellularLocation>
        <location evidence="1">Secreted</location>
    </subcellularLocation>
</comment>
<comment type="similarity">
    <text evidence="3">Belongs to the terpene cyclase/mutase family.</text>
</comment>
<evidence type="ECO:0000256" key="4">
    <source>
        <dbReference type="ARBA" id="ARBA00022471"/>
    </source>
</evidence>
<keyword evidence="7" id="KW-0677">Repeat</keyword>
<organism evidence="13 14">
    <name type="scientific">Salix brachista</name>
    <dbReference type="NCBI Taxonomy" id="2182728"/>
    <lineage>
        <taxon>Eukaryota</taxon>
        <taxon>Viridiplantae</taxon>
        <taxon>Streptophyta</taxon>
        <taxon>Embryophyta</taxon>
        <taxon>Tracheophyta</taxon>
        <taxon>Spermatophyta</taxon>
        <taxon>Magnoliopsida</taxon>
        <taxon>eudicotyledons</taxon>
        <taxon>Gunneridae</taxon>
        <taxon>Pentapetalae</taxon>
        <taxon>rosids</taxon>
        <taxon>fabids</taxon>
        <taxon>Malpighiales</taxon>
        <taxon>Salicaceae</taxon>
        <taxon>Saliceae</taxon>
        <taxon>Salix</taxon>
    </lineage>
</organism>
<dbReference type="InterPro" id="IPR032697">
    <property type="entry name" value="SQ_cyclase_N"/>
</dbReference>
<evidence type="ECO:0000313" key="14">
    <source>
        <dbReference type="Proteomes" id="UP000326939"/>
    </source>
</evidence>
<dbReference type="PANTHER" id="PTHR11764">
    <property type="entry name" value="TERPENE CYCLASE/MUTASE FAMILY MEMBER"/>
    <property type="match status" value="1"/>
</dbReference>
<dbReference type="GO" id="GO:0060320">
    <property type="term" value="P:rejection of self pollen"/>
    <property type="evidence" value="ECO:0007669"/>
    <property type="project" value="UniProtKB-KW"/>
</dbReference>
<evidence type="ECO:0000256" key="2">
    <source>
        <dbReference type="ARBA" id="ARBA00005581"/>
    </source>
</evidence>
<keyword evidence="5" id="KW-0964">Secreted</keyword>
<gene>
    <name evidence="13" type="ORF">DKX38_028774</name>
</gene>
<evidence type="ECO:0000313" key="13">
    <source>
        <dbReference type="EMBL" id="KAB5514868.1"/>
    </source>
</evidence>
<dbReference type="GO" id="GO:0005811">
    <property type="term" value="C:lipid droplet"/>
    <property type="evidence" value="ECO:0007669"/>
    <property type="project" value="InterPro"/>
</dbReference>
<dbReference type="Pfam" id="PF13243">
    <property type="entry name" value="SQHop_cyclase_C"/>
    <property type="match status" value="1"/>
</dbReference>
<dbReference type="InterPro" id="IPR032696">
    <property type="entry name" value="SQ_cyclase_C"/>
</dbReference>
<dbReference type="PROSITE" id="PS01074">
    <property type="entry name" value="TERPENE_SYNTHASES"/>
    <property type="match status" value="1"/>
</dbReference>
<keyword evidence="8" id="KW-0413">Isomerase</keyword>
<feature type="signal peptide" evidence="10">
    <location>
        <begin position="1"/>
        <end position="26"/>
    </location>
</feature>
<keyword evidence="14" id="KW-1185">Reference proteome</keyword>
<dbReference type="EMBL" id="VDCV01000018">
    <property type="protein sequence ID" value="KAB5514868.1"/>
    <property type="molecule type" value="Genomic_DNA"/>
</dbReference>
<dbReference type="InterPro" id="IPR002365">
    <property type="entry name" value="Terpene_synthase_CS"/>
</dbReference>